<feature type="transmembrane region" description="Helical" evidence="7">
    <location>
        <begin position="271"/>
        <end position="289"/>
    </location>
</feature>
<keyword evidence="5 7" id="KW-1133">Transmembrane helix</keyword>
<sequence length="353" mass="36501">MSFSHIFTIVVPVFVIILVGYGTGRLRLFDASGTQALRDLTMQLALPASLLLGIWKTPRHTLVEKLPLAGLLALGFLVVYAVLFVVLRHAARRPLKRAALLALACVQPQYAFMGTSVLGGLFGAEQAAVPIAVAGILVNVVLDPAVLVVLGLPDRTASRAGARTAAATAAPRPALVGAGGGTAVSVAPVDPAPAVPGPHRPSALRTVLHQLREPFVWGPLLGLVLSVAGVGVPSIAGTSLTLLSGASSSAALLYVGLSVSRVGRPRLYPRVWVVSLISVVVLPLLLYYVGKALTSSESAAQAALILAFPVSPVPLMFASKYGDKSDEETIGSAVVVSLVLSFLTLPLMIDLVG</sequence>
<evidence type="ECO:0000256" key="7">
    <source>
        <dbReference type="SAM" id="Phobius"/>
    </source>
</evidence>
<evidence type="ECO:0000256" key="2">
    <source>
        <dbReference type="ARBA" id="ARBA00022448"/>
    </source>
</evidence>
<evidence type="ECO:0000313" key="9">
    <source>
        <dbReference type="Proteomes" id="UP000619244"/>
    </source>
</evidence>
<evidence type="ECO:0000256" key="1">
    <source>
        <dbReference type="ARBA" id="ARBA00004141"/>
    </source>
</evidence>
<name>A0A918KKG5_9ACTN</name>
<evidence type="ECO:0008006" key="10">
    <source>
        <dbReference type="Google" id="ProtNLM"/>
    </source>
</evidence>
<gene>
    <name evidence="8" type="ORF">GCM10010358_22110</name>
</gene>
<dbReference type="AlphaFoldDB" id="A0A918KKG5"/>
<feature type="transmembrane region" description="Helical" evidence="7">
    <location>
        <begin position="6"/>
        <end position="24"/>
    </location>
</feature>
<keyword evidence="2" id="KW-0813">Transport</keyword>
<dbReference type="PANTHER" id="PTHR36838">
    <property type="entry name" value="AUXIN EFFLUX CARRIER FAMILY PROTEIN"/>
    <property type="match status" value="1"/>
</dbReference>
<evidence type="ECO:0000313" key="8">
    <source>
        <dbReference type="EMBL" id="GGX67146.1"/>
    </source>
</evidence>
<feature type="transmembrane region" description="Helical" evidence="7">
    <location>
        <begin position="99"/>
        <end position="122"/>
    </location>
</feature>
<dbReference type="Proteomes" id="UP000619244">
    <property type="component" value="Unassembled WGS sequence"/>
</dbReference>
<protein>
    <recommendedName>
        <fullName evidence="10">Transport integral membrane protein</fullName>
    </recommendedName>
</protein>
<dbReference type="Pfam" id="PF03547">
    <property type="entry name" value="Mem_trans"/>
    <property type="match status" value="1"/>
</dbReference>
<organism evidence="8 9">
    <name type="scientific">Streptomyces minutiscleroticus</name>
    <dbReference type="NCBI Taxonomy" id="68238"/>
    <lineage>
        <taxon>Bacteria</taxon>
        <taxon>Bacillati</taxon>
        <taxon>Actinomycetota</taxon>
        <taxon>Actinomycetes</taxon>
        <taxon>Kitasatosporales</taxon>
        <taxon>Streptomycetaceae</taxon>
        <taxon>Streptomyces</taxon>
    </lineage>
</organism>
<evidence type="ECO:0000256" key="4">
    <source>
        <dbReference type="ARBA" id="ARBA00022692"/>
    </source>
</evidence>
<proteinExistence type="predicted"/>
<reference evidence="8" key="2">
    <citation type="submission" date="2020-09" db="EMBL/GenBank/DDBJ databases">
        <authorList>
            <person name="Sun Q."/>
            <person name="Ohkuma M."/>
        </authorList>
    </citation>
    <scope>NUCLEOTIDE SEQUENCE</scope>
    <source>
        <strain evidence="8">JCM 4790</strain>
    </source>
</reference>
<dbReference type="PANTHER" id="PTHR36838:SF1">
    <property type="entry name" value="SLR1864 PROTEIN"/>
    <property type="match status" value="1"/>
</dbReference>
<comment type="subcellular location">
    <subcellularLocation>
        <location evidence="1">Membrane</location>
        <topology evidence="1">Multi-pass membrane protein</topology>
    </subcellularLocation>
</comment>
<dbReference type="GO" id="GO:0016020">
    <property type="term" value="C:membrane"/>
    <property type="evidence" value="ECO:0007669"/>
    <property type="project" value="UniProtKB-SubCell"/>
</dbReference>
<keyword evidence="3" id="KW-1003">Cell membrane</keyword>
<feature type="transmembrane region" description="Helical" evidence="7">
    <location>
        <begin position="242"/>
        <end position="259"/>
    </location>
</feature>
<feature type="transmembrane region" description="Helical" evidence="7">
    <location>
        <begin position="215"/>
        <end position="236"/>
    </location>
</feature>
<dbReference type="GO" id="GO:0055085">
    <property type="term" value="P:transmembrane transport"/>
    <property type="evidence" value="ECO:0007669"/>
    <property type="project" value="InterPro"/>
</dbReference>
<dbReference type="RefSeq" id="WP_190190015.1">
    <property type="nucleotide sequence ID" value="NZ_BMVU01000006.1"/>
</dbReference>
<keyword evidence="9" id="KW-1185">Reference proteome</keyword>
<evidence type="ECO:0000256" key="6">
    <source>
        <dbReference type="ARBA" id="ARBA00023136"/>
    </source>
</evidence>
<evidence type="ECO:0000256" key="3">
    <source>
        <dbReference type="ARBA" id="ARBA00022475"/>
    </source>
</evidence>
<dbReference type="InterPro" id="IPR004776">
    <property type="entry name" value="Mem_transp_PIN-like"/>
</dbReference>
<feature type="transmembrane region" description="Helical" evidence="7">
    <location>
        <begin position="67"/>
        <end position="87"/>
    </location>
</feature>
<keyword evidence="4 7" id="KW-0812">Transmembrane</keyword>
<evidence type="ECO:0000256" key="5">
    <source>
        <dbReference type="ARBA" id="ARBA00022989"/>
    </source>
</evidence>
<keyword evidence="6 7" id="KW-0472">Membrane</keyword>
<feature type="transmembrane region" description="Helical" evidence="7">
    <location>
        <begin position="128"/>
        <end position="152"/>
    </location>
</feature>
<feature type="transmembrane region" description="Helical" evidence="7">
    <location>
        <begin position="330"/>
        <end position="349"/>
    </location>
</feature>
<accession>A0A918KKG5</accession>
<comment type="caution">
    <text evidence="8">The sequence shown here is derived from an EMBL/GenBank/DDBJ whole genome shotgun (WGS) entry which is preliminary data.</text>
</comment>
<feature type="transmembrane region" description="Helical" evidence="7">
    <location>
        <begin position="301"/>
        <end position="318"/>
    </location>
</feature>
<dbReference type="EMBL" id="BMVU01000006">
    <property type="protein sequence ID" value="GGX67146.1"/>
    <property type="molecule type" value="Genomic_DNA"/>
</dbReference>
<reference evidence="8" key="1">
    <citation type="journal article" date="2014" name="Int. J. Syst. Evol. Microbiol.">
        <title>Complete genome sequence of Corynebacterium casei LMG S-19264T (=DSM 44701T), isolated from a smear-ripened cheese.</title>
        <authorList>
            <consortium name="US DOE Joint Genome Institute (JGI-PGF)"/>
            <person name="Walter F."/>
            <person name="Albersmeier A."/>
            <person name="Kalinowski J."/>
            <person name="Ruckert C."/>
        </authorList>
    </citation>
    <scope>NUCLEOTIDE SEQUENCE</scope>
    <source>
        <strain evidence="8">JCM 4790</strain>
    </source>
</reference>